<accession>A0A0X8FAM6</accession>
<reference evidence="10 12" key="3">
    <citation type="submission" date="2017-12" db="EMBL/GenBank/DDBJ databases">
        <title>Phylogenetic diversity of female urinary microbiome.</title>
        <authorList>
            <person name="Thomas-White K."/>
            <person name="Wolfe A.J."/>
        </authorList>
    </citation>
    <scope>NUCLEOTIDE SEQUENCE [LARGE SCALE GENOMIC DNA]</scope>
    <source>
        <strain evidence="10 12">UMB0139</strain>
    </source>
</reference>
<reference evidence="9 11" key="1">
    <citation type="journal article" date="2016" name="Genome Announc.">
        <title>Complete Genome Sequences of Aerococcus christensenii CCUG 28831T, Aerococcus sanguinicola CCUG 43001T, Aerococcus urinae CCUG 36881T, Aerococcus urinaeequi CCUG 28094T, Aerococcus urinaehominis CCUG 42038 BT, and Aerococcus viridans CCUG 4311T.</title>
        <authorList>
            <person name="Carkaci D."/>
            <person name="Dargis R."/>
            <person name="Nielsen X.C."/>
            <person name="Skovgaard O."/>
            <person name="Fuursted K."/>
            <person name="Christensen J.J."/>
        </authorList>
    </citation>
    <scope>NUCLEOTIDE SEQUENCE [LARGE SCALE GENOMIC DNA]</scope>
    <source>
        <strain evidence="9 11">CCUG43001</strain>
    </source>
</reference>
<keyword evidence="2 8" id="KW-0820">tRNA-binding</keyword>
<dbReference type="GO" id="GO:0005737">
    <property type="term" value="C:cytoplasm"/>
    <property type="evidence" value="ECO:0007669"/>
    <property type="project" value="UniProtKB-SubCell"/>
</dbReference>
<evidence type="ECO:0000256" key="4">
    <source>
        <dbReference type="ARBA" id="ARBA00022884"/>
    </source>
</evidence>
<dbReference type="RefSeq" id="WP_067973127.1">
    <property type="nucleotide sequence ID" value="NZ_CAJHKM010000004.1"/>
</dbReference>
<dbReference type="PANTHER" id="PTHR17224">
    <property type="entry name" value="PEPTIDYL-TRNA HYDROLASE"/>
    <property type="match status" value="1"/>
</dbReference>
<keyword evidence="8" id="KW-0963">Cytoplasm</keyword>
<feature type="binding site" evidence="8">
    <location>
        <position position="112"/>
    </location>
    <ligand>
        <name>tRNA</name>
        <dbReference type="ChEBI" id="CHEBI:17843"/>
    </ligand>
</feature>
<dbReference type="InterPro" id="IPR036416">
    <property type="entry name" value="Pept_tRNA_hydro_sf"/>
</dbReference>
<dbReference type="OrthoDB" id="9800507at2"/>
<dbReference type="GO" id="GO:0072344">
    <property type="term" value="P:rescue of stalled ribosome"/>
    <property type="evidence" value="ECO:0007669"/>
    <property type="project" value="UniProtKB-UniRule"/>
</dbReference>
<dbReference type="CDD" id="cd00462">
    <property type="entry name" value="PTH"/>
    <property type="match status" value="1"/>
</dbReference>
<dbReference type="SUPFAM" id="SSF53178">
    <property type="entry name" value="Peptidyl-tRNA hydrolase-like"/>
    <property type="match status" value="1"/>
</dbReference>
<evidence type="ECO:0000256" key="8">
    <source>
        <dbReference type="HAMAP-Rule" id="MF_00083"/>
    </source>
</evidence>
<feature type="active site" description="Proton acceptor" evidence="8">
    <location>
        <position position="19"/>
    </location>
</feature>
<dbReference type="EMBL" id="CP014160">
    <property type="protein sequence ID" value="AMB93856.1"/>
    <property type="molecule type" value="Genomic_DNA"/>
</dbReference>
<dbReference type="HAMAP" id="MF_00083">
    <property type="entry name" value="Pept_tRNA_hydro_bact"/>
    <property type="match status" value="1"/>
</dbReference>
<dbReference type="Proteomes" id="UP000069912">
    <property type="component" value="Chromosome"/>
</dbReference>
<reference evidence="11" key="2">
    <citation type="submission" date="2016-01" db="EMBL/GenBank/DDBJ databases">
        <title>Six Aerococcus type strain genome sequencing and assembly using PacBio and Illumina Hiseq.</title>
        <authorList>
            <person name="Carkaci D."/>
            <person name="Dargis R."/>
            <person name="Nielsen X.C."/>
            <person name="Skovgaard O."/>
            <person name="Fuursted K."/>
            <person name="Christensen J.J."/>
        </authorList>
    </citation>
    <scope>NUCLEOTIDE SEQUENCE [LARGE SCALE GENOMIC DNA]</scope>
    <source>
        <strain evidence="11">CCUG43001</strain>
    </source>
</reference>
<dbReference type="KEGG" id="asan:AWM72_03330"/>
<feature type="binding site" evidence="8">
    <location>
        <position position="64"/>
    </location>
    <ligand>
        <name>tRNA</name>
        <dbReference type="ChEBI" id="CHEBI:17843"/>
    </ligand>
</feature>
<protein>
    <recommendedName>
        <fullName evidence="7 8">Peptidyl-tRNA hydrolase</fullName>
        <shortName evidence="8">Pth</shortName>
        <ecNumber evidence="1 8">3.1.1.29</ecNumber>
    </recommendedName>
</protein>
<gene>
    <name evidence="8" type="primary">pth</name>
    <name evidence="9" type="ORF">AWM72_03330</name>
    <name evidence="10" type="ORF">CYJ28_05750</name>
</gene>
<comment type="similarity">
    <text evidence="5 8">Belongs to the PTH family.</text>
</comment>
<sequence length="187" mass="21408">MKLVAGLGNPGPKYERSRHNIGFITLDEWAYQHHLTFDQEKFKAKYVEYRIQGEKVFFIKPQTFMNLSGESLIGFVNYFDIELEDLLVIYDDMDMDVGRLRMRRKGSSGGHNGMKSIIQHLGTDQVQRLKLGVGRPQAGVSVVNHVLGNFPKEDHTAMLESTRQAVAAIDYWLAGHSFEETMTKYNH</sequence>
<dbReference type="Proteomes" id="UP000234239">
    <property type="component" value="Unassembled WGS sequence"/>
</dbReference>
<dbReference type="FunFam" id="3.40.50.1470:FF:000001">
    <property type="entry name" value="Peptidyl-tRNA hydrolase"/>
    <property type="match status" value="1"/>
</dbReference>
<name>A0A0X8FAM6_9LACT</name>
<evidence type="ECO:0000256" key="5">
    <source>
        <dbReference type="ARBA" id="ARBA00038063"/>
    </source>
</evidence>
<dbReference type="AlphaFoldDB" id="A0A0X8FAM6"/>
<proteinExistence type="inferred from homology"/>
<evidence type="ECO:0000256" key="2">
    <source>
        <dbReference type="ARBA" id="ARBA00022555"/>
    </source>
</evidence>
<dbReference type="InterPro" id="IPR018171">
    <property type="entry name" value="Pept_tRNA_hydro_CS"/>
</dbReference>
<keyword evidence="3 8" id="KW-0378">Hydrolase</keyword>
<comment type="subcellular location">
    <subcellularLocation>
        <location evidence="8">Cytoplasm</location>
    </subcellularLocation>
</comment>
<comment type="function">
    <text evidence="8">Catalyzes the release of premature peptidyl moieties from peptidyl-tRNA molecules trapped in stalled 50S ribosomal subunits, and thus maintains levels of free tRNAs and 50S ribosomes.</text>
</comment>
<keyword evidence="11" id="KW-1185">Reference proteome</keyword>
<dbReference type="GO" id="GO:0006515">
    <property type="term" value="P:protein quality control for misfolded or incompletely synthesized proteins"/>
    <property type="evidence" value="ECO:0007669"/>
    <property type="project" value="UniProtKB-UniRule"/>
</dbReference>
<dbReference type="EC" id="3.1.1.29" evidence="1 8"/>
<keyword evidence="4 8" id="KW-0694">RNA-binding</keyword>
<dbReference type="GO" id="GO:0000049">
    <property type="term" value="F:tRNA binding"/>
    <property type="evidence" value="ECO:0007669"/>
    <property type="project" value="UniProtKB-UniRule"/>
</dbReference>
<organism evidence="9 11">
    <name type="scientific">Aerococcus sanguinicola</name>
    <dbReference type="NCBI Taxonomy" id="119206"/>
    <lineage>
        <taxon>Bacteria</taxon>
        <taxon>Bacillati</taxon>
        <taxon>Bacillota</taxon>
        <taxon>Bacilli</taxon>
        <taxon>Lactobacillales</taxon>
        <taxon>Aerococcaceae</taxon>
        <taxon>Aerococcus</taxon>
    </lineage>
</organism>
<evidence type="ECO:0000313" key="11">
    <source>
        <dbReference type="Proteomes" id="UP000069912"/>
    </source>
</evidence>
<evidence type="ECO:0000256" key="6">
    <source>
        <dbReference type="ARBA" id="ARBA00048707"/>
    </source>
</evidence>
<dbReference type="PANTHER" id="PTHR17224:SF1">
    <property type="entry name" value="PEPTIDYL-TRNA HYDROLASE"/>
    <property type="match status" value="1"/>
</dbReference>
<dbReference type="GeneID" id="92903102"/>
<comment type="catalytic activity">
    <reaction evidence="6 8">
        <text>an N-acyl-L-alpha-aminoacyl-tRNA + H2O = an N-acyl-L-amino acid + a tRNA + H(+)</text>
        <dbReference type="Rhea" id="RHEA:54448"/>
        <dbReference type="Rhea" id="RHEA-COMP:10123"/>
        <dbReference type="Rhea" id="RHEA-COMP:13883"/>
        <dbReference type="ChEBI" id="CHEBI:15377"/>
        <dbReference type="ChEBI" id="CHEBI:15378"/>
        <dbReference type="ChEBI" id="CHEBI:59874"/>
        <dbReference type="ChEBI" id="CHEBI:78442"/>
        <dbReference type="ChEBI" id="CHEBI:138191"/>
        <dbReference type="EC" id="3.1.1.29"/>
    </reaction>
</comment>
<evidence type="ECO:0000313" key="9">
    <source>
        <dbReference type="EMBL" id="AMB93856.1"/>
    </source>
</evidence>
<dbReference type="EMBL" id="PKGY01000003">
    <property type="protein sequence ID" value="PKZ21411.1"/>
    <property type="molecule type" value="Genomic_DNA"/>
</dbReference>
<evidence type="ECO:0000313" key="12">
    <source>
        <dbReference type="Proteomes" id="UP000234239"/>
    </source>
</evidence>
<dbReference type="PROSITE" id="PS01196">
    <property type="entry name" value="PEPT_TRNA_HYDROL_2"/>
    <property type="match status" value="1"/>
</dbReference>
<evidence type="ECO:0000313" key="10">
    <source>
        <dbReference type="EMBL" id="PKZ21411.1"/>
    </source>
</evidence>
<dbReference type="Pfam" id="PF01195">
    <property type="entry name" value="Pept_tRNA_hydro"/>
    <property type="match status" value="1"/>
</dbReference>
<dbReference type="NCBIfam" id="TIGR00447">
    <property type="entry name" value="pth"/>
    <property type="match status" value="1"/>
</dbReference>
<feature type="binding site" evidence="8">
    <location>
        <position position="66"/>
    </location>
    <ligand>
        <name>tRNA</name>
        <dbReference type="ChEBI" id="CHEBI:17843"/>
    </ligand>
</feature>
<evidence type="ECO:0000256" key="7">
    <source>
        <dbReference type="ARBA" id="ARBA00050038"/>
    </source>
</evidence>
<dbReference type="Gene3D" id="3.40.50.1470">
    <property type="entry name" value="Peptidyl-tRNA hydrolase"/>
    <property type="match status" value="1"/>
</dbReference>
<comment type="function">
    <text evidence="8">Hydrolyzes ribosome-free peptidyl-tRNAs (with 1 or more amino acids incorporated), which drop off the ribosome during protein synthesis, or as a result of ribosome stalling.</text>
</comment>
<feature type="site" description="Stabilizes the basic form of H active site to accept a proton" evidence="8">
    <location>
        <position position="91"/>
    </location>
</feature>
<dbReference type="InterPro" id="IPR001328">
    <property type="entry name" value="Pept_tRNA_hydro"/>
</dbReference>
<feature type="binding site" evidence="8">
    <location>
        <position position="14"/>
    </location>
    <ligand>
        <name>tRNA</name>
        <dbReference type="ChEBI" id="CHEBI:17843"/>
    </ligand>
</feature>
<comment type="subunit">
    <text evidence="8">Monomer.</text>
</comment>
<feature type="site" description="Discriminates between blocked and unblocked aminoacyl-tRNA" evidence="8">
    <location>
        <position position="9"/>
    </location>
</feature>
<dbReference type="GO" id="GO:0004045">
    <property type="term" value="F:peptidyl-tRNA hydrolase activity"/>
    <property type="evidence" value="ECO:0007669"/>
    <property type="project" value="UniProtKB-UniRule"/>
</dbReference>
<evidence type="ECO:0000256" key="3">
    <source>
        <dbReference type="ARBA" id="ARBA00022801"/>
    </source>
</evidence>
<evidence type="ECO:0000256" key="1">
    <source>
        <dbReference type="ARBA" id="ARBA00013260"/>
    </source>
</evidence>